<proteinExistence type="predicted"/>
<dbReference type="GO" id="GO:0016491">
    <property type="term" value="F:oxidoreductase activity"/>
    <property type="evidence" value="ECO:0007669"/>
    <property type="project" value="UniProtKB-KW"/>
</dbReference>
<protein>
    <submittedName>
        <fullName evidence="7">Alcohol dehydrogenase iron-type/glycerol dehydrogenase GldA domain-containing protein</fullName>
    </submittedName>
</protein>
<gene>
    <name evidence="4" type="ORF">C1SCF055_LOCUS30332</name>
    <name evidence="5" type="ORF">C1SCF055_LOCUS42830</name>
</gene>
<dbReference type="OrthoDB" id="442128at2759"/>
<dbReference type="GO" id="GO:0046872">
    <property type="term" value="F:metal ion binding"/>
    <property type="evidence" value="ECO:0007669"/>
    <property type="project" value="InterPro"/>
</dbReference>
<reference evidence="5" key="1">
    <citation type="submission" date="2022-10" db="EMBL/GenBank/DDBJ databases">
        <authorList>
            <person name="Chen Y."/>
            <person name="Dougan E. K."/>
            <person name="Chan C."/>
            <person name="Rhodes N."/>
            <person name="Thang M."/>
        </authorList>
    </citation>
    <scope>NUCLEOTIDE SEQUENCE</scope>
</reference>
<dbReference type="Pfam" id="PF00465">
    <property type="entry name" value="Fe-ADH"/>
    <property type="match status" value="1"/>
</dbReference>
<dbReference type="Proteomes" id="UP001152797">
    <property type="component" value="Unassembled WGS sequence"/>
</dbReference>
<feature type="region of interest" description="Disordered" evidence="2">
    <location>
        <begin position="403"/>
        <end position="441"/>
    </location>
</feature>
<feature type="compositionally biased region" description="Basic and acidic residues" evidence="2">
    <location>
        <begin position="403"/>
        <end position="418"/>
    </location>
</feature>
<dbReference type="Gene3D" id="3.40.50.1970">
    <property type="match status" value="1"/>
</dbReference>
<name>A0A9P1GNW1_9DINO</name>
<dbReference type="EMBL" id="CAMXCT010003447">
    <property type="protein sequence ID" value="CAI4004551.1"/>
    <property type="molecule type" value="Genomic_DNA"/>
</dbReference>
<dbReference type="EMBL" id="CAMXCT020006683">
    <property type="protein sequence ID" value="CAL1171613.1"/>
    <property type="molecule type" value="Genomic_DNA"/>
</dbReference>
<keyword evidence="8" id="KW-1185">Reference proteome</keyword>
<dbReference type="SUPFAM" id="SSF56796">
    <property type="entry name" value="Dehydroquinate synthase-like"/>
    <property type="match status" value="1"/>
</dbReference>
<feature type="domain" description="Alcohol dehydrogenase iron-type/glycerol dehydrogenase GldA" evidence="3">
    <location>
        <begin position="7"/>
        <end position="99"/>
    </location>
</feature>
<organism evidence="5">
    <name type="scientific">Cladocopium goreaui</name>
    <dbReference type="NCBI Taxonomy" id="2562237"/>
    <lineage>
        <taxon>Eukaryota</taxon>
        <taxon>Sar</taxon>
        <taxon>Alveolata</taxon>
        <taxon>Dinophyceae</taxon>
        <taxon>Suessiales</taxon>
        <taxon>Symbiodiniaceae</taxon>
        <taxon>Cladocopium</taxon>
    </lineage>
</organism>
<reference evidence="6" key="2">
    <citation type="submission" date="2024-04" db="EMBL/GenBank/DDBJ databases">
        <authorList>
            <person name="Chen Y."/>
            <person name="Shah S."/>
            <person name="Dougan E. K."/>
            <person name="Thang M."/>
            <person name="Chan C."/>
        </authorList>
    </citation>
    <scope>NUCLEOTIDE SEQUENCE [LARGE SCALE GENOMIC DNA]</scope>
</reference>
<evidence type="ECO:0000313" key="4">
    <source>
        <dbReference type="EMBL" id="CAI4004551.1"/>
    </source>
</evidence>
<comment type="caution">
    <text evidence="5">The sequence shown here is derived from an EMBL/GenBank/DDBJ whole genome shotgun (WGS) entry which is preliminary data.</text>
</comment>
<keyword evidence="1" id="KW-0560">Oxidoreductase</keyword>
<dbReference type="Gene3D" id="1.20.1090.10">
    <property type="entry name" value="Dehydroquinate synthase-like - alpha domain"/>
    <property type="match status" value="1"/>
</dbReference>
<dbReference type="EMBL" id="CAMXCT030003447">
    <property type="protein sequence ID" value="CAL4791863.1"/>
    <property type="molecule type" value="Genomic_DNA"/>
</dbReference>
<evidence type="ECO:0000313" key="6">
    <source>
        <dbReference type="EMBL" id="CAL1157926.1"/>
    </source>
</evidence>
<accession>A0A9P1GNW1</accession>
<evidence type="ECO:0000256" key="2">
    <source>
        <dbReference type="SAM" id="MobiDB-lite"/>
    </source>
</evidence>
<dbReference type="InterPro" id="IPR001670">
    <property type="entry name" value="ADH_Fe/GldA"/>
</dbReference>
<evidence type="ECO:0000313" key="5">
    <source>
        <dbReference type="EMBL" id="CAI4018238.1"/>
    </source>
</evidence>
<dbReference type="EMBL" id="CAMXCT030006683">
    <property type="protein sequence ID" value="CAL4805550.1"/>
    <property type="molecule type" value="Genomic_DNA"/>
</dbReference>
<evidence type="ECO:0000256" key="1">
    <source>
        <dbReference type="ARBA" id="ARBA00023002"/>
    </source>
</evidence>
<sequence length="441" mass="45434">MPWSLTSLQRAGAVCVRHGWRRCLLLYSDRSPALELVQRSLQDAGVSTESHLASPSFAATPELVDAVAAGAEAELVLGVGNGALLDLAKAVAAMTPLVKESRHGSTAPGFSALTARFLLGEEGGHSLLPGASLPLLLVPSHATVATSSGRCLLRRNDAVASLVPMAVAGPGPFGVGVGLQATEILADVSVTSQQSVRGRAAAVAHAMSVFVDAAAAAAGTIKQKQLMDDMMVGVGSSFSALRHPDASAYDALDATLAAGVCASDADANARGELCAIHALAATMVGCRDVSFPMACRVLLPPVLRVWAEEEDSEAQKCIAGLSEAMLGPAKSPHHALLALADWLDGALSAASLPSQLPLAPLECPDSAAALLALETLTSPVAQQRPQPGWFEPKCLRTIFRSSLDDGRGKKSDAVHADPRPPCGNIRKELAQQKSGTPVTPS</sequence>
<feature type="compositionally biased region" description="Polar residues" evidence="2">
    <location>
        <begin position="431"/>
        <end position="441"/>
    </location>
</feature>
<evidence type="ECO:0000313" key="7">
    <source>
        <dbReference type="EMBL" id="CAL4791863.1"/>
    </source>
</evidence>
<evidence type="ECO:0000313" key="8">
    <source>
        <dbReference type="Proteomes" id="UP001152797"/>
    </source>
</evidence>
<dbReference type="EMBL" id="CAMXCT010006683">
    <property type="protein sequence ID" value="CAI4018238.1"/>
    <property type="molecule type" value="Genomic_DNA"/>
</dbReference>
<dbReference type="EMBL" id="CAMXCT020003447">
    <property type="protein sequence ID" value="CAL1157926.1"/>
    <property type="molecule type" value="Genomic_DNA"/>
</dbReference>
<dbReference type="AlphaFoldDB" id="A0A9P1GNW1"/>
<evidence type="ECO:0000259" key="3">
    <source>
        <dbReference type="Pfam" id="PF00465"/>
    </source>
</evidence>